<feature type="compositionally biased region" description="Basic residues" evidence="1">
    <location>
        <begin position="470"/>
        <end position="490"/>
    </location>
</feature>
<accession>A0ABD3GIM3</accession>
<gene>
    <name evidence="2" type="ORF">R1sor_020978</name>
</gene>
<name>A0ABD3GIM3_9MARC</name>
<reference evidence="2 3" key="1">
    <citation type="submission" date="2024-09" db="EMBL/GenBank/DDBJ databases">
        <title>Chromosome-scale assembly of Riccia sorocarpa.</title>
        <authorList>
            <person name="Paukszto L."/>
        </authorList>
    </citation>
    <scope>NUCLEOTIDE SEQUENCE [LARGE SCALE GENOMIC DNA]</scope>
    <source>
        <strain evidence="2">LP-2024</strain>
        <tissue evidence="2">Aerial parts of the thallus</tissue>
    </source>
</reference>
<comment type="caution">
    <text evidence="2">The sequence shown here is derived from an EMBL/GenBank/DDBJ whole genome shotgun (WGS) entry which is preliminary data.</text>
</comment>
<dbReference type="Proteomes" id="UP001633002">
    <property type="component" value="Unassembled WGS sequence"/>
</dbReference>
<protein>
    <submittedName>
        <fullName evidence="2">Uncharacterized protein</fullName>
    </submittedName>
</protein>
<dbReference type="AlphaFoldDB" id="A0ABD3GIM3"/>
<evidence type="ECO:0000313" key="3">
    <source>
        <dbReference type="Proteomes" id="UP001633002"/>
    </source>
</evidence>
<evidence type="ECO:0000256" key="1">
    <source>
        <dbReference type="SAM" id="MobiDB-lite"/>
    </source>
</evidence>
<dbReference type="EMBL" id="JBJQOH010000007">
    <property type="protein sequence ID" value="KAL3678022.1"/>
    <property type="molecule type" value="Genomic_DNA"/>
</dbReference>
<proteinExistence type="predicted"/>
<dbReference type="PANTHER" id="PTHR37766:SF1">
    <property type="entry name" value="OS01G0897100 PROTEIN"/>
    <property type="match status" value="1"/>
</dbReference>
<keyword evidence="3" id="KW-1185">Reference proteome</keyword>
<sequence length="553" mass="63955">MEESGFRYQPSLYLTPQSSVETIEESNGSSRAEKYGHWLQSVEDILRGVVGPEARVWLCSAIAALSIPSDVQSSVFMSFLKDAAFPSLSRAKRQGAEDLLTFSRKRDKVKETHDSREILLKQFVGMLCDGNARQVGRLLAKDDKLLRRFFSGDANRILGWFGNFAGAGETDHRLGARALARYAFLHREDYWHELEWKGKHSQAPATVASKPHYFSELDVVKTINNFLEHVPSFWYSEELKDSLEECGFLGLDPDFFHCELLERLTREDCDELWLLIEDYLRTESFSTLCQRTLYLMSDKLLLDLLSDLGAALRKSRKNVIRGREQGVSREAQEDFKDISWVEVTFLGGVEWNNFSDAAFSHACASHGREILRLLKDEDHEEEGKALRSLLSQGLLCESEHWRLMHECLKAEKWEAVKWLSIEAWLLFYLMCQDGTSAGSLERLMTESGIGFLRLESTSPQGSDHVNPSRERKRKEKRKRLRERRRAKKRAHHDEDEESDSGTDLANEAENSRSVLNWRLSLDKYTIIWTKVDVAEHLVSYALRRWLYWVTVRW</sequence>
<dbReference type="PANTHER" id="PTHR37766">
    <property type="entry name" value="OS01G0897100 PROTEIN"/>
    <property type="match status" value="1"/>
</dbReference>
<feature type="compositionally biased region" description="Polar residues" evidence="1">
    <location>
        <begin position="455"/>
        <end position="465"/>
    </location>
</feature>
<organism evidence="2 3">
    <name type="scientific">Riccia sorocarpa</name>
    <dbReference type="NCBI Taxonomy" id="122646"/>
    <lineage>
        <taxon>Eukaryota</taxon>
        <taxon>Viridiplantae</taxon>
        <taxon>Streptophyta</taxon>
        <taxon>Embryophyta</taxon>
        <taxon>Marchantiophyta</taxon>
        <taxon>Marchantiopsida</taxon>
        <taxon>Marchantiidae</taxon>
        <taxon>Marchantiales</taxon>
        <taxon>Ricciaceae</taxon>
        <taxon>Riccia</taxon>
    </lineage>
</organism>
<feature type="region of interest" description="Disordered" evidence="1">
    <location>
        <begin position="454"/>
        <end position="505"/>
    </location>
</feature>
<evidence type="ECO:0000313" key="2">
    <source>
        <dbReference type="EMBL" id="KAL3678022.1"/>
    </source>
</evidence>